<keyword evidence="1" id="KW-0472">Membrane</keyword>
<evidence type="ECO:0000313" key="3">
    <source>
        <dbReference type="Proteomes" id="UP000564806"/>
    </source>
</evidence>
<keyword evidence="1" id="KW-0812">Transmembrane</keyword>
<keyword evidence="3" id="KW-1185">Reference proteome</keyword>
<dbReference type="EMBL" id="JABWCS010000213">
    <property type="protein sequence ID" value="NUU62210.1"/>
    <property type="molecule type" value="Genomic_DNA"/>
</dbReference>
<dbReference type="Proteomes" id="UP000564806">
    <property type="component" value="Unassembled WGS sequence"/>
</dbReference>
<protein>
    <submittedName>
        <fullName evidence="2">DUF4179 domain-containing protein</fullName>
    </submittedName>
</protein>
<evidence type="ECO:0000256" key="1">
    <source>
        <dbReference type="SAM" id="Phobius"/>
    </source>
</evidence>
<sequence length="490" mass="54821">MIDKEKDILLRNAYEVNQHAEASQEKHLYNAMRGGIMTGRKRERRRKYSLGIGMAAAAVAVILILSIVKAPVKEVVQATVRSEVNKPWSDSELFRSSSVRDQSFESLLDRNLIAPVYHSVEKNGFRAEVMGAVTDGRKVYVLYNVQNDSVHPVVHAGFTLDYGAVKAPSIGTSLDITKGTSEIKPGQTKNFIYSANLLPSVSYPKDVKLSIILTETSEKALLSSSKKYRTELDIPFELDSDMLKEQSHTVTANRTLIVDGQKINVQKVLYTPLGTYVDIEYDKNNEKQIFQLINPVLMVEKGGKTEKTYYPSLITSYNSEIYKDSSKATLVFKSSEYNDPDSISLKAFGISAVEKDQMKIVVDLNKNQIIEAPGSNLELVEPKPEDYAEPGEILLRHKFDNAHYLSTDNAFSETFTDAEGQVHKKVSVNKTTPGGSWAGSSVSRDGTAEDQLRYRFGENAKDYPQPLTITIERYKNPIMDTQAVELYSKK</sequence>
<comment type="caution">
    <text evidence="2">The sequence shown here is derived from an EMBL/GenBank/DDBJ whole genome shotgun (WGS) entry which is preliminary data.</text>
</comment>
<organism evidence="2 3">
    <name type="scientific">Paenibacillus agri</name>
    <dbReference type="NCBI Taxonomy" id="2744309"/>
    <lineage>
        <taxon>Bacteria</taxon>
        <taxon>Bacillati</taxon>
        <taxon>Bacillota</taxon>
        <taxon>Bacilli</taxon>
        <taxon>Bacillales</taxon>
        <taxon>Paenibacillaceae</taxon>
        <taxon>Paenibacillus</taxon>
    </lineage>
</organism>
<name>A0A850ER07_9BACL</name>
<dbReference type="AlphaFoldDB" id="A0A850ER07"/>
<proteinExistence type="predicted"/>
<keyword evidence="1" id="KW-1133">Transmembrane helix</keyword>
<dbReference type="RefSeq" id="WP_175372702.1">
    <property type="nucleotide sequence ID" value="NZ_JABWCS010000213.1"/>
</dbReference>
<evidence type="ECO:0000313" key="2">
    <source>
        <dbReference type="EMBL" id="NUU62210.1"/>
    </source>
</evidence>
<feature type="transmembrane region" description="Helical" evidence="1">
    <location>
        <begin position="48"/>
        <end position="68"/>
    </location>
</feature>
<reference evidence="2" key="1">
    <citation type="submission" date="2020-06" db="EMBL/GenBank/DDBJ databases">
        <title>Paenibacillus sp. nov., isolated from soil.</title>
        <authorList>
            <person name="Seo Y.L."/>
        </authorList>
    </citation>
    <scope>NUCLEOTIDE SEQUENCE [LARGE SCALE GENOMIC DNA]</scope>
    <source>
        <strain evidence="2">JW14</strain>
    </source>
</reference>
<gene>
    <name evidence="2" type="ORF">HPT30_17845</name>
</gene>
<accession>A0A850ER07</accession>